<dbReference type="PANTHER" id="PTHR42250">
    <property type="entry name" value="ASCH DOMAIN-CONTAINING PROTEIN"/>
    <property type="match status" value="1"/>
</dbReference>
<evidence type="ECO:0000313" key="3">
    <source>
        <dbReference type="Proteomes" id="UP000015543"/>
    </source>
</evidence>
<reference evidence="2 3" key="1">
    <citation type="journal article" date="2013" name="Genome Announc.">
        <title>Complete Genomic Sequence of 'Thermofilum adornatus' Strain 1910bT, a Hyperthermophilic Anaerobic Organotrophic Crenarchaeon.</title>
        <authorList>
            <person name="Dominova I.N."/>
            <person name="Kublanov I.V."/>
            <person name="Podosokorskaya O.A."/>
            <person name="Derbikova K.S."/>
            <person name="Patrushev M.V."/>
            <person name="Toshchakov S.V."/>
        </authorList>
    </citation>
    <scope>NUCLEOTIDE SEQUENCE [LARGE SCALE GENOMIC DNA]</scope>
    <source>
        <strain evidence="3">1910b</strain>
    </source>
</reference>
<keyword evidence="3" id="KW-1185">Reference proteome</keyword>
<dbReference type="EMBL" id="CP006646">
    <property type="protein sequence ID" value="AGT35502.1"/>
    <property type="molecule type" value="Genomic_DNA"/>
</dbReference>
<dbReference type="eggNOG" id="arCOG00398">
    <property type="taxonomic scope" value="Archaea"/>
</dbReference>
<sequence length="210" mass="23832">MASKQRRKPINMEGGSRKIINRKLGRKLSFKAKYIDQLFNGEKTTTVRRGIVTPRYDVVYIESDGKIHGTARVKYVRYTKLGELTNDDAVKDGFSSKEELINALKEIYPDIGKDEWVTIISLDNLNRFREPLPTEMITRDIDSDKISEAAQIALANGLAENEKERRILAMLAINGDIKATSKHLGIKEDEAKLVLAKIMNKLKEKGIQQQ</sequence>
<proteinExistence type="predicted"/>
<accession>S6A5Q8</accession>
<dbReference type="HOGENOM" id="CLU_117042_0_0_2"/>
<dbReference type="Proteomes" id="UP000015543">
    <property type="component" value="Chromosome"/>
</dbReference>
<evidence type="ECO:0000259" key="1">
    <source>
        <dbReference type="SMART" id="SM01022"/>
    </source>
</evidence>
<dbReference type="Pfam" id="PF04266">
    <property type="entry name" value="ASCH"/>
    <property type="match status" value="1"/>
</dbReference>
<dbReference type="RefSeq" id="WP_020962809.1">
    <property type="nucleotide sequence ID" value="NC_022093.1"/>
</dbReference>
<protein>
    <recommendedName>
        <fullName evidence="1">ASCH domain-containing protein</fullName>
    </recommendedName>
</protein>
<dbReference type="OrthoDB" id="31314at2157"/>
<dbReference type="GeneID" id="16573805"/>
<feature type="domain" description="ASCH" evidence="1">
    <location>
        <begin position="28"/>
        <end position="126"/>
    </location>
</feature>
<gene>
    <name evidence="2" type="ORF">N186_05810</name>
</gene>
<dbReference type="CDD" id="cd06552">
    <property type="entry name" value="ASCH_yqfb_like"/>
    <property type="match status" value="1"/>
</dbReference>
<organism evidence="2 3">
    <name type="scientific">Thermofilum adornatum</name>
    <dbReference type="NCBI Taxonomy" id="1365176"/>
    <lineage>
        <taxon>Archaea</taxon>
        <taxon>Thermoproteota</taxon>
        <taxon>Thermoprotei</taxon>
        <taxon>Thermofilales</taxon>
        <taxon>Thermofilaceae</taxon>
        <taxon>Thermofilum</taxon>
    </lineage>
</organism>
<dbReference type="PANTHER" id="PTHR42250:SF1">
    <property type="entry name" value="ASCH DOMAIN-CONTAINING PROTEIN"/>
    <property type="match status" value="1"/>
</dbReference>
<evidence type="ECO:0000313" key="2">
    <source>
        <dbReference type="EMBL" id="AGT35502.1"/>
    </source>
</evidence>
<dbReference type="SMART" id="SM01022">
    <property type="entry name" value="ASCH"/>
    <property type="match status" value="1"/>
</dbReference>
<dbReference type="InterPro" id="IPR015947">
    <property type="entry name" value="PUA-like_sf"/>
</dbReference>
<dbReference type="KEGG" id="thb:N186_05810"/>
<dbReference type="SUPFAM" id="SSF88697">
    <property type="entry name" value="PUA domain-like"/>
    <property type="match status" value="1"/>
</dbReference>
<dbReference type="PATRIC" id="fig|1365176.7.peg.1146"/>
<name>S6A5Q8_9CREN</name>
<dbReference type="Gene3D" id="2.30.130.30">
    <property type="entry name" value="Hypothetical protein"/>
    <property type="match status" value="1"/>
</dbReference>
<dbReference type="InterPro" id="IPR007374">
    <property type="entry name" value="ASCH_domain"/>
</dbReference>
<dbReference type="AlphaFoldDB" id="S6A5Q8"/>